<name>A0ABT5UE18_9GAMM</name>
<dbReference type="EMBL" id="JAPMOU010000039">
    <property type="protein sequence ID" value="MDE1464620.1"/>
    <property type="molecule type" value="Genomic_DNA"/>
</dbReference>
<evidence type="ECO:0000313" key="2">
    <source>
        <dbReference type="EMBL" id="MDE1464620.1"/>
    </source>
</evidence>
<keyword evidence="1" id="KW-0472">Membrane</keyword>
<dbReference type="RefSeq" id="WP_274690945.1">
    <property type="nucleotide sequence ID" value="NZ_JAPMOU010000039.1"/>
</dbReference>
<keyword evidence="1" id="KW-1133">Transmembrane helix</keyword>
<proteinExistence type="predicted"/>
<gene>
    <name evidence="2" type="ORF">ORQ98_21890</name>
</gene>
<evidence type="ECO:0000256" key="1">
    <source>
        <dbReference type="SAM" id="Phobius"/>
    </source>
</evidence>
<accession>A0ABT5UE18</accession>
<comment type="caution">
    <text evidence="2">The sequence shown here is derived from an EMBL/GenBank/DDBJ whole genome shotgun (WGS) entry which is preliminary data.</text>
</comment>
<keyword evidence="3" id="KW-1185">Reference proteome</keyword>
<reference evidence="2 3" key="1">
    <citation type="submission" date="2022-11" db="EMBL/GenBank/DDBJ databases">
        <title>Spartinivicinus poritis sp. nov., isolated from scleractinian coral Porites lutea.</title>
        <authorList>
            <person name="Zhang G."/>
            <person name="Cai L."/>
            <person name="Wei Q."/>
        </authorList>
    </citation>
    <scope>NUCLEOTIDE SEQUENCE [LARGE SCALE GENOMIC DNA]</scope>
    <source>
        <strain evidence="2 3">A2-2</strain>
    </source>
</reference>
<sequence length="83" mass="9445">MRENTDNIFGTRQQQTGAEALNLSPMPLFTGQRPSDWLRLIWQKNSTHLDIGTGSPLMAMEMAIFLQSTAFITYICIFLFFLG</sequence>
<dbReference type="Proteomes" id="UP001528823">
    <property type="component" value="Unassembled WGS sequence"/>
</dbReference>
<evidence type="ECO:0000313" key="3">
    <source>
        <dbReference type="Proteomes" id="UP001528823"/>
    </source>
</evidence>
<feature type="transmembrane region" description="Helical" evidence="1">
    <location>
        <begin position="62"/>
        <end position="82"/>
    </location>
</feature>
<keyword evidence="1" id="KW-0812">Transmembrane</keyword>
<protein>
    <submittedName>
        <fullName evidence="2">Uncharacterized protein</fullName>
    </submittedName>
</protein>
<organism evidence="2 3">
    <name type="scientific">Spartinivicinus poritis</name>
    <dbReference type="NCBI Taxonomy" id="2994640"/>
    <lineage>
        <taxon>Bacteria</taxon>
        <taxon>Pseudomonadati</taxon>
        <taxon>Pseudomonadota</taxon>
        <taxon>Gammaproteobacteria</taxon>
        <taxon>Oceanospirillales</taxon>
        <taxon>Zooshikellaceae</taxon>
        <taxon>Spartinivicinus</taxon>
    </lineage>
</organism>